<keyword evidence="5 12" id="KW-0934">Plastid</keyword>
<dbReference type="EMBL" id="JACEIK010001729">
    <property type="protein sequence ID" value="MCD7471822.1"/>
    <property type="molecule type" value="Genomic_DNA"/>
</dbReference>
<evidence type="ECO:0000256" key="10">
    <source>
        <dbReference type="ARBA" id="ARBA00023136"/>
    </source>
</evidence>
<evidence type="ECO:0000256" key="4">
    <source>
        <dbReference type="ARBA" id="ARBA00022531"/>
    </source>
</evidence>
<dbReference type="PANTHER" id="PTHR21649">
    <property type="entry name" value="CHLOROPHYLL A/B BINDING PROTEIN"/>
    <property type="match status" value="1"/>
</dbReference>
<keyword evidence="2 12" id="KW-0148">Chlorophyll</keyword>
<keyword evidence="12" id="KW-0603">Photosystem I</keyword>
<keyword evidence="4 12" id="KW-0602">Photosynthesis</keyword>
<dbReference type="Gene3D" id="1.10.3460.10">
    <property type="entry name" value="Chlorophyll a/b binding protein domain"/>
    <property type="match status" value="2"/>
</dbReference>
<dbReference type="SUPFAM" id="SSF103511">
    <property type="entry name" value="Chlorophyll a-b binding protein"/>
    <property type="match status" value="1"/>
</dbReference>
<dbReference type="Pfam" id="PF00504">
    <property type="entry name" value="Chloroa_b-bind"/>
    <property type="match status" value="1"/>
</dbReference>
<keyword evidence="9 12" id="KW-0793">Thylakoid</keyword>
<evidence type="ECO:0000256" key="5">
    <source>
        <dbReference type="ARBA" id="ARBA00022640"/>
    </source>
</evidence>
<keyword evidence="10" id="KW-0472">Membrane</keyword>
<keyword evidence="8 12" id="KW-0157">Chromophore</keyword>
<evidence type="ECO:0000256" key="3">
    <source>
        <dbReference type="ARBA" id="ARBA00022528"/>
    </source>
</evidence>
<evidence type="ECO:0000256" key="2">
    <source>
        <dbReference type="ARBA" id="ARBA00022494"/>
    </source>
</evidence>
<keyword evidence="6" id="KW-0812">Transmembrane</keyword>
<gene>
    <name evidence="13" type="ORF">HAX54_012503</name>
</gene>
<keyword evidence="7" id="KW-1133">Transmembrane helix</keyword>
<evidence type="ECO:0000256" key="8">
    <source>
        <dbReference type="ARBA" id="ARBA00022991"/>
    </source>
</evidence>
<reference evidence="13 14" key="1">
    <citation type="journal article" date="2021" name="BMC Genomics">
        <title>Datura genome reveals duplications of psychoactive alkaloid biosynthetic genes and high mutation rate following tissue culture.</title>
        <authorList>
            <person name="Rajewski A."/>
            <person name="Carter-House D."/>
            <person name="Stajich J."/>
            <person name="Litt A."/>
        </authorList>
    </citation>
    <scope>NUCLEOTIDE SEQUENCE [LARGE SCALE GENOMIC DNA]</scope>
    <source>
        <strain evidence="13">AR-01</strain>
    </source>
</reference>
<comment type="function">
    <text evidence="12">The light-harvesting complex (LHC) functions as a light receptor, it captures and delivers excitation energy to photosystems with which it is closely associated.</text>
</comment>
<evidence type="ECO:0000313" key="14">
    <source>
        <dbReference type="Proteomes" id="UP000823775"/>
    </source>
</evidence>
<proteinExistence type="inferred from homology"/>
<evidence type="ECO:0000256" key="9">
    <source>
        <dbReference type="ARBA" id="ARBA00023078"/>
    </source>
</evidence>
<name>A0ABS8TJW0_DATST</name>
<comment type="subcellular location">
    <subcellularLocation>
        <location evidence="1">Plastid</location>
        <location evidence="1">Chloroplast thylakoid membrane</location>
        <topology evidence="1">Multi-pass membrane protein</topology>
    </subcellularLocation>
</comment>
<accession>A0ABS8TJW0</accession>
<keyword evidence="3 12" id="KW-0150">Chloroplast</keyword>
<evidence type="ECO:0000256" key="1">
    <source>
        <dbReference type="ARBA" id="ARBA00004454"/>
    </source>
</evidence>
<sequence>MDIAVGRGFQVLAFSGSFFHGKSICKTCVAVKGIKRTARTGHSLRPCRTVIQAQQRPTWLPGLDPPPHLDGTLAGDFGFDPLGIGEDPESLRWYPSGPLLNPLGIAKDIKNAKHWKLKQIKNAMVAMLGIFVQASVTHVGPIDNLIEHLSNPCHKTILQTIAASSS</sequence>
<evidence type="ECO:0000256" key="11">
    <source>
        <dbReference type="ARBA" id="ARBA00023276"/>
    </source>
</evidence>
<dbReference type="Proteomes" id="UP000823775">
    <property type="component" value="Unassembled WGS sequence"/>
</dbReference>
<protein>
    <recommendedName>
        <fullName evidence="12">Chlorophyll a-b binding protein, chloroplastic</fullName>
    </recommendedName>
</protein>
<comment type="similarity">
    <text evidence="12">Belongs to the light-harvesting chlorophyll a/b-binding (LHC) protein family.</text>
</comment>
<evidence type="ECO:0000256" key="6">
    <source>
        <dbReference type="ARBA" id="ARBA00022692"/>
    </source>
</evidence>
<dbReference type="InterPro" id="IPR022796">
    <property type="entry name" value="Chloroa_b-bind"/>
</dbReference>
<evidence type="ECO:0000256" key="7">
    <source>
        <dbReference type="ARBA" id="ARBA00022989"/>
    </source>
</evidence>
<evidence type="ECO:0000313" key="13">
    <source>
        <dbReference type="EMBL" id="MCD7471822.1"/>
    </source>
</evidence>
<keyword evidence="14" id="KW-1185">Reference proteome</keyword>
<dbReference type="InterPro" id="IPR001344">
    <property type="entry name" value="Chloro_AB-bd_pln"/>
</dbReference>
<evidence type="ECO:0000256" key="12">
    <source>
        <dbReference type="RuleBase" id="RU363080"/>
    </source>
</evidence>
<comment type="caution">
    <text evidence="13">The sequence shown here is derived from an EMBL/GenBank/DDBJ whole genome shotgun (WGS) entry which is preliminary data.</text>
</comment>
<keyword evidence="11 12" id="KW-0604">Photosystem II</keyword>
<organism evidence="13 14">
    <name type="scientific">Datura stramonium</name>
    <name type="common">Jimsonweed</name>
    <name type="synonym">Common thornapple</name>
    <dbReference type="NCBI Taxonomy" id="4076"/>
    <lineage>
        <taxon>Eukaryota</taxon>
        <taxon>Viridiplantae</taxon>
        <taxon>Streptophyta</taxon>
        <taxon>Embryophyta</taxon>
        <taxon>Tracheophyta</taxon>
        <taxon>Spermatophyta</taxon>
        <taxon>Magnoliopsida</taxon>
        <taxon>eudicotyledons</taxon>
        <taxon>Gunneridae</taxon>
        <taxon>Pentapetalae</taxon>
        <taxon>asterids</taxon>
        <taxon>lamiids</taxon>
        <taxon>Solanales</taxon>
        <taxon>Solanaceae</taxon>
        <taxon>Solanoideae</taxon>
        <taxon>Datureae</taxon>
        <taxon>Datura</taxon>
    </lineage>
</organism>